<feature type="compositionally biased region" description="Basic and acidic residues" evidence="1">
    <location>
        <begin position="34"/>
        <end position="46"/>
    </location>
</feature>
<keyword evidence="3" id="KW-1185">Reference proteome</keyword>
<proteinExistence type="predicted"/>
<comment type="caution">
    <text evidence="2">The sequence shown here is derived from an EMBL/GenBank/DDBJ whole genome shotgun (WGS) entry which is preliminary data.</text>
</comment>
<dbReference type="AlphaFoldDB" id="A0AAE0XZS5"/>
<dbReference type="Proteomes" id="UP001283361">
    <property type="component" value="Unassembled WGS sequence"/>
</dbReference>
<organism evidence="2 3">
    <name type="scientific">Elysia crispata</name>
    <name type="common">lettuce slug</name>
    <dbReference type="NCBI Taxonomy" id="231223"/>
    <lineage>
        <taxon>Eukaryota</taxon>
        <taxon>Metazoa</taxon>
        <taxon>Spiralia</taxon>
        <taxon>Lophotrochozoa</taxon>
        <taxon>Mollusca</taxon>
        <taxon>Gastropoda</taxon>
        <taxon>Heterobranchia</taxon>
        <taxon>Euthyneura</taxon>
        <taxon>Panpulmonata</taxon>
        <taxon>Sacoglossa</taxon>
        <taxon>Placobranchoidea</taxon>
        <taxon>Plakobranchidae</taxon>
        <taxon>Elysia</taxon>
    </lineage>
</organism>
<gene>
    <name evidence="2" type="ORF">RRG08_030036</name>
</gene>
<sequence length="121" mass="13602">MVPTQLSPWIMINAPTEGYMSHKEKSIKQTKQLSEGRGRKEADELRPEVLPDQDKLPALPRSLLPSTVRCRSATFSTRTDPHRCCVSADTARYRVVLISIVRLCVFSNDQHQSALISSGQH</sequence>
<feature type="region of interest" description="Disordered" evidence="1">
    <location>
        <begin position="21"/>
        <end position="46"/>
    </location>
</feature>
<accession>A0AAE0XZS5</accession>
<dbReference type="EMBL" id="JAWDGP010007325">
    <property type="protein sequence ID" value="KAK3725807.1"/>
    <property type="molecule type" value="Genomic_DNA"/>
</dbReference>
<name>A0AAE0XZS5_9GAST</name>
<evidence type="ECO:0000313" key="3">
    <source>
        <dbReference type="Proteomes" id="UP001283361"/>
    </source>
</evidence>
<evidence type="ECO:0000313" key="2">
    <source>
        <dbReference type="EMBL" id="KAK3725807.1"/>
    </source>
</evidence>
<reference evidence="2" key="1">
    <citation type="journal article" date="2023" name="G3 (Bethesda)">
        <title>A reference genome for the long-term kleptoplast-retaining sea slug Elysia crispata morphotype clarki.</title>
        <authorList>
            <person name="Eastman K.E."/>
            <person name="Pendleton A.L."/>
            <person name="Shaikh M.A."/>
            <person name="Suttiyut T."/>
            <person name="Ogas R."/>
            <person name="Tomko P."/>
            <person name="Gavelis G."/>
            <person name="Widhalm J.R."/>
            <person name="Wisecaver J.H."/>
        </authorList>
    </citation>
    <scope>NUCLEOTIDE SEQUENCE</scope>
    <source>
        <strain evidence="2">ECLA1</strain>
    </source>
</reference>
<evidence type="ECO:0000256" key="1">
    <source>
        <dbReference type="SAM" id="MobiDB-lite"/>
    </source>
</evidence>
<protein>
    <submittedName>
        <fullName evidence="2">Uncharacterized protein</fullName>
    </submittedName>
</protein>